<keyword evidence="3" id="KW-0472">Membrane</keyword>
<dbReference type="InterPro" id="IPR038765">
    <property type="entry name" value="Papain-like_cys_pep_sf"/>
</dbReference>
<feature type="transmembrane region" description="Helical" evidence="3">
    <location>
        <begin position="342"/>
        <end position="367"/>
    </location>
</feature>
<dbReference type="PANTHER" id="PTHR31325">
    <property type="entry name" value="OS01G0798800 PROTEIN-RELATED"/>
    <property type="match status" value="1"/>
</dbReference>
<dbReference type="Pfam" id="PF13968">
    <property type="entry name" value="DUF4220"/>
    <property type="match status" value="1"/>
</dbReference>
<dbReference type="SUPFAM" id="SSF54001">
    <property type="entry name" value="Cysteine proteinases"/>
    <property type="match status" value="1"/>
</dbReference>
<evidence type="ECO:0000313" key="5">
    <source>
        <dbReference type="EnsemblPlants" id="OBART03G04520.1"/>
    </source>
</evidence>
<dbReference type="PROSITE" id="PS50235">
    <property type="entry name" value="USP_3"/>
    <property type="match status" value="1"/>
</dbReference>
<accession>A0A0D3FE34</accession>
<feature type="transmembrane region" description="Helical" evidence="3">
    <location>
        <begin position="387"/>
        <end position="405"/>
    </location>
</feature>
<reference evidence="5" key="1">
    <citation type="journal article" date="2009" name="Rice">
        <title>De Novo Next Generation Sequencing of Plant Genomes.</title>
        <authorList>
            <person name="Rounsley S."/>
            <person name="Marri P.R."/>
            <person name="Yu Y."/>
            <person name="He R."/>
            <person name="Sisneros N."/>
            <person name="Goicoechea J.L."/>
            <person name="Lee S.J."/>
            <person name="Angelova A."/>
            <person name="Kudrna D."/>
            <person name="Luo M."/>
            <person name="Affourtit J."/>
            <person name="Desany B."/>
            <person name="Knight J."/>
            <person name="Niazi F."/>
            <person name="Egholm M."/>
            <person name="Wing R.A."/>
        </authorList>
    </citation>
    <scope>NUCLEOTIDE SEQUENCE [LARGE SCALE GENOMIC DNA]</scope>
    <source>
        <strain evidence="5">cv. IRGC 105608</strain>
    </source>
</reference>
<feature type="domain" description="USP" evidence="4">
    <location>
        <begin position="781"/>
        <end position="1144"/>
    </location>
</feature>
<feature type="coiled-coil region" evidence="1">
    <location>
        <begin position="647"/>
        <end position="674"/>
    </location>
</feature>
<name>A0A0D3FE34_9ORYZ</name>
<evidence type="ECO:0000256" key="1">
    <source>
        <dbReference type="SAM" id="Coils"/>
    </source>
</evidence>
<feature type="region of interest" description="Disordered" evidence="2">
    <location>
        <begin position="745"/>
        <end position="820"/>
    </location>
</feature>
<dbReference type="Pfam" id="PF00443">
    <property type="entry name" value="UCH"/>
    <property type="match status" value="1"/>
</dbReference>
<keyword evidence="3" id="KW-1133">Transmembrane helix</keyword>
<dbReference type="Gramene" id="OBART03G04520.1">
    <property type="protein sequence ID" value="OBART03G04520.1"/>
    <property type="gene ID" value="OBART03G04520"/>
</dbReference>
<feature type="compositionally biased region" description="Basic and acidic residues" evidence="2">
    <location>
        <begin position="765"/>
        <end position="783"/>
    </location>
</feature>
<dbReference type="Gene3D" id="3.90.70.10">
    <property type="entry name" value="Cysteine proteinases"/>
    <property type="match status" value="1"/>
</dbReference>
<feature type="compositionally biased region" description="Basic and acidic residues" evidence="2">
    <location>
        <begin position="968"/>
        <end position="979"/>
    </location>
</feature>
<evidence type="ECO:0000313" key="6">
    <source>
        <dbReference type="Proteomes" id="UP000026960"/>
    </source>
</evidence>
<dbReference type="PaxDb" id="65489-OBART03G04520.1"/>
<sequence length="1161" mass="132673">MAKLGGLISSFFIMLNKKTYILLRIESLVVIATILFLVMSILDIFRRRFHNPLIKSIFNLLDAVSDSIVLYILGAMQTAPIKNQLFPVWAIVLVNFRNSIDFISGYGVPDRGGRRFTEWRNVMKLLGVAFLYRTRGSKFILPLWSLWGMQILKSFYRFILRNLAARSIWLGQSSSLVSEYMRADGDLCNFKLEDCDPETMNGYRYLVYGETKRIVKLQKPRYVVCIDSRQRKRRGKRFTQRKYTTNTDRLTTLDKIWNCDGNLLQPDNNNAKRLKDLSLAFALSRLLRCRLQGVELHMETLRINKKLIKRRIIQEDADRAFRIMELQLSFVNDYFNTRYPMVFWCGLPSLFFSFVLSAVTFAVAFWLSMDIRKVTKPPEGDTAHSVHGFNVDIIITWFFMLFMMFKEIWEMVTYLLSDWTRLLLTCLYERWSCGCMRTNCTEKLILSFFTSKITERWHGVIDQYVFLQSYDGSPTFWNLLHKLTMGALPEKDEGAEVGNAINIPDCVKPEILKKLVSQDLTHNYLCKTIISLPDSDRERVERYGWACFGLPTCSHVILVWHIATSLCEMHLAKVHGVSLRKPGFLCGLLLCLTDCCSSKSYLLDEKKLPGDLQKTYTVANSISRYCAYLLVSKPDLIPDSFLVPKMVFQETEKYDKLIEEAEKAIQEDQDTNTEEWRRCYAASEESRWEILAGIWADLFVHMAPTWNAEAHQKYLESGGEFITHIWALLWNCGIEKSLLWPEDDASINSAPAAPHDNNSGNNNDRPTEAKHQPTTSDMRRSDTENGSDPGQPRNEEIQGMPTTGTTGGGHRTDLAGGYSPENLLGQELKKLFMETTKSSPMSDPLEPKEIFKYVCAENLDFKLGVMEDSNNVLGLLLDRLKNQELVGALFHGEVTKHVSCRGCEHTSVTTESLVLSLAIPPGKVVSIEDCLKLHVNGNTENWHCTKCSTPGNAKTVCDNQTEESDSETDQKEPSNHSSEKQTSTQNQDNGDVLVLKEDQHQNEQSHKKQNVEKGVVRSATIKYNITKVPPILTIQLKRFQYVCTNRSDKLDRHVSFAETIDIAQFVDPGCVECIYCLVAIIVHDGATLNEGHNFAYVRSSRTGNKELENDSPYSWFRASDENITEVSLKEVLECEAYILFYEMVEDSKANKASLEIDLPTN</sequence>
<keyword evidence="1" id="KW-0175">Coiled coil</keyword>
<dbReference type="InterPro" id="IPR025315">
    <property type="entry name" value="DUF4220"/>
</dbReference>
<dbReference type="STRING" id="65489.A0A0D3FE34"/>
<keyword evidence="6" id="KW-1185">Reference proteome</keyword>
<keyword evidence="3" id="KW-0812">Transmembrane</keyword>
<feature type="compositionally biased region" description="Polar residues" evidence="2">
    <location>
        <begin position="980"/>
        <end position="989"/>
    </location>
</feature>
<protein>
    <recommendedName>
        <fullName evidence="4">USP domain-containing protein</fullName>
    </recommendedName>
</protein>
<dbReference type="InterPro" id="IPR001394">
    <property type="entry name" value="Peptidase_C19_UCH"/>
</dbReference>
<dbReference type="eggNOG" id="KOG1873">
    <property type="taxonomic scope" value="Eukaryota"/>
</dbReference>
<proteinExistence type="predicted"/>
<dbReference type="GO" id="GO:0016579">
    <property type="term" value="P:protein deubiquitination"/>
    <property type="evidence" value="ECO:0007669"/>
    <property type="project" value="InterPro"/>
</dbReference>
<dbReference type="InterPro" id="IPR028889">
    <property type="entry name" value="USP"/>
</dbReference>
<organism evidence="5">
    <name type="scientific">Oryza barthii</name>
    <dbReference type="NCBI Taxonomy" id="65489"/>
    <lineage>
        <taxon>Eukaryota</taxon>
        <taxon>Viridiplantae</taxon>
        <taxon>Streptophyta</taxon>
        <taxon>Embryophyta</taxon>
        <taxon>Tracheophyta</taxon>
        <taxon>Spermatophyta</taxon>
        <taxon>Magnoliopsida</taxon>
        <taxon>Liliopsida</taxon>
        <taxon>Poales</taxon>
        <taxon>Poaceae</taxon>
        <taxon>BOP clade</taxon>
        <taxon>Oryzoideae</taxon>
        <taxon>Oryzeae</taxon>
        <taxon>Oryzinae</taxon>
        <taxon>Oryza</taxon>
    </lineage>
</organism>
<dbReference type="GO" id="GO:0004843">
    <property type="term" value="F:cysteine-type deubiquitinase activity"/>
    <property type="evidence" value="ECO:0007669"/>
    <property type="project" value="InterPro"/>
</dbReference>
<dbReference type="AlphaFoldDB" id="A0A0D3FE34"/>
<evidence type="ECO:0000256" key="2">
    <source>
        <dbReference type="SAM" id="MobiDB-lite"/>
    </source>
</evidence>
<dbReference type="Proteomes" id="UP000026960">
    <property type="component" value="Chromosome 3"/>
</dbReference>
<dbReference type="HOGENOM" id="CLU_008877_0_0_1"/>
<dbReference type="Pfam" id="PF04578">
    <property type="entry name" value="DUF594"/>
    <property type="match status" value="1"/>
</dbReference>
<dbReference type="EnsemblPlants" id="OBART03G04520.1">
    <property type="protein sequence ID" value="OBART03G04520.1"/>
    <property type="gene ID" value="OBART03G04520"/>
</dbReference>
<feature type="transmembrane region" description="Helical" evidence="3">
    <location>
        <begin position="20"/>
        <end position="45"/>
    </location>
</feature>
<dbReference type="InterPro" id="IPR007658">
    <property type="entry name" value="DUF594"/>
</dbReference>
<evidence type="ECO:0000259" key="4">
    <source>
        <dbReference type="PROSITE" id="PS50235"/>
    </source>
</evidence>
<feature type="region of interest" description="Disordered" evidence="2">
    <location>
        <begin position="956"/>
        <end position="989"/>
    </location>
</feature>
<reference evidence="5" key="2">
    <citation type="submission" date="2015-03" db="UniProtKB">
        <authorList>
            <consortium name="EnsemblPlants"/>
        </authorList>
    </citation>
    <scope>IDENTIFICATION</scope>
</reference>
<evidence type="ECO:0000256" key="3">
    <source>
        <dbReference type="SAM" id="Phobius"/>
    </source>
</evidence>